<protein>
    <submittedName>
        <fullName evidence="3">Uncharacterized protein LOC119645323</fullName>
    </submittedName>
</protein>
<dbReference type="Proteomes" id="UP000092443">
    <property type="component" value="Unplaced"/>
</dbReference>
<dbReference type="AlphaFoldDB" id="A0A9C5ZSA3"/>
<accession>A0A9C5ZSA3</accession>
<keyword evidence="2" id="KW-1185">Reference proteome</keyword>
<proteinExistence type="predicted"/>
<dbReference type="RefSeq" id="XP_037901392.1">
    <property type="nucleotide sequence ID" value="XM_038045464.1"/>
</dbReference>
<evidence type="ECO:0000256" key="1">
    <source>
        <dbReference type="SAM" id="MobiDB-lite"/>
    </source>
</evidence>
<dbReference type="GeneID" id="119645323"/>
<evidence type="ECO:0000313" key="3">
    <source>
        <dbReference type="RefSeq" id="XP_037901392.1"/>
    </source>
</evidence>
<feature type="region of interest" description="Disordered" evidence="1">
    <location>
        <begin position="1"/>
        <end position="22"/>
    </location>
</feature>
<name>A0A9C5ZSA3_9MUSC</name>
<evidence type="ECO:0000313" key="2">
    <source>
        <dbReference type="Proteomes" id="UP000092443"/>
    </source>
</evidence>
<sequence length="97" mass="11028">MSNGAMPKRKSSRSSLGHQRDEVNIHNSCSELFELTPKPKLTCIPENCRKLFDDLRSLICRKTQSLNVNKKVEYPEKSCSVLFIGSKSNVQKKSLIM</sequence>
<reference evidence="3" key="1">
    <citation type="submission" date="2025-08" db="UniProtKB">
        <authorList>
            <consortium name="RefSeq"/>
        </authorList>
    </citation>
    <scope>IDENTIFICATION</scope>
    <source>
        <tissue evidence="3">Whole body pupa</tissue>
    </source>
</reference>
<organism evidence="2 3">
    <name type="scientific">Glossina fuscipes</name>
    <dbReference type="NCBI Taxonomy" id="7396"/>
    <lineage>
        <taxon>Eukaryota</taxon>
        <taxon>Metazoa</taxon>
        <taxon>Ecdysozoa</taxon>
        <taxon>Arthropoda</taxon>
        <taxon>Hexapoda</taxon>
        <taxon>Insecta</taxon>
        <taxon>Pterygota</taxon>
        <taxon>Neoptera</taxon>
        <taxon>Endopterygota</taxon>
        <taxon>Diptera</taxon>
        <taxon>Brachycera</taxon>
        <taxon>Muscomorpha</taxon>
        <taxon>Hippoboscoidea</taxon>
        <taxon>Glossinidae</taxon>
        <taxon>Glossina</taxon>
    </lineage>
</organism>
<dbReference type="KEGG" id="gfs:119645323"/>
<gene>
    <name evidence="3" type="primary">LOC119645323</name>
</gene>